<evidence type="ECO:0000313" key="8">
    <source>
        <dbReference type="RefSeq" id="XP_027200284.1"/>
    </source>
</evidence>
<dbReference type="KEGG" id="dpte:113794364"/>
<feature type="domain" description="Spaetzle" evidence="6">
    <location>
        <begin position="163"/>
        <end position="251"/>
    </location>
</feature>
<dbReference type="Proteomes" id="UP000515146">
    <property type="component" value="Unplaced"/>
</dbReference>
<dbReference type="FunFam" id="2.10.90.10:FF:000018">
    <property type="entry name" value="Spatzle 4"/>
    <property type="match status" value="1"/>
</dbReference>
<evidence type="ECO:0000256" key="4">
    <source>
        <dbReference type="ARBA" id="ARBA00023180"/>
    </source>
</evidence>
<evidence type="ECO:0000256" key="5">
    <source>
        <dbReference type="SAM" id="MobiDB-lite"/>
    </source>
</evidence>
<dbReference type="Pfam" id="PF16077">
    <property type="entry name" value="Spaetzle"/>
    <property type="match status" value="1"/>
</dbReference>
<dbReference type="InterPro" id="IPR052444">
    <property type="entry name" value="Spz/Toll_ligand-like"/>
</dbReference>
<dbReference type="InParanoid" id="A0A6P6Y6Y4"/>
<comment type="subunit">
    <text evidence="1">Homodimer; disulfide-linked.</text>
</comment>
<proteinExistence type="predicted"/>
<dbReference type="GO" id="GO:0008083">
    <property type="term" value="F:growth factor activity"/>
    <property type="evidence" value="ECO:0007669"/>
    <property type="project" value="TreeGrafter"/>
</dbReference>
<keyword evidence="2" id="KW-0732">Signal</keyword>
<dbReference type="GO" id="GO:0005121">
    <property type="term" value="F:Toll binding"/>
    <property type="evidence" value="ECO:0007669"/>
    <property type="project" value="TreeGrafter"/>
</dbReference>
<keyword evidence="7" id="KW-1185">Reference proteome</keyword>
<evidence type="ECO:0000259" key="6">
    <source>
        <dbReference type="Pfam" id="PF16077"/>
    </source>
</evidence>
<dbReference type="OrthoDB" id="6630583at2759"/>
<keyword evidence="4" id="KW-0325">Glycoprotein</keyword>
<dbReference type="InterPro" id="IPR032104">
    <property type="entry name" value="Spaetzle"/>
</dbReference>
<dbReference type="PANTHER" id="PTHR23199:SF13">
    <property type="entry name" value="PROTEIN SPAETZLE 3"/>
    <property type="match status" value="1"/>
</dbReference>
<dbReference type="InterPro" id="IPR029034">
    <property type="entry name" value="Cystine-knot_cytokine"/>
</dbReference>
<reference evidence="8" key="1">
    <citation type="submission" date="2025-08" db="UniProtKB">
        <authorList>
            <consortium name="RefSeq"/>
        </authorList>
    </citation>
    <scope>IDENTIFICATION</scope>
    <source>
        <strain evidence="8">Airmid</strain>
    </source>
</reference>
<dbReference type="RefSeq" id="XP_027200284.1">
    <property type="nucleotide sequence ID" value="XM_027344483.1"/>
</dbReference>
<dbReference type="AlphaFoldDB" id="A0A6P6Y6Y4"/>
<organism evidence="7 8">
    <name type="scientific">Dermatophagoides pteronyssinus</name>
    <name type="common">European house dust mite</name>
    <dbReference type="NCBI Taxonomy" id="6956"/>
    <lineage>
        <taxon>Eukaryota</taxon>
        <taxon>Metazoa</taxon>
        <taxon>Ecdysozoa</taxon>
        <taxon>Arthropoda</taxon>
        <taxon>Chelicerata</taxon>
        <taxon>Arachnida</taxon>
        <taxon>Acari</taxon>
        <taxon>Acariformes</taxon>
        <taxon>Sarcoptiformes</taxon>
        <taxon>Astigmata</taxon>
        <taxon>Psoroptidia</taxon>
        <taxon>Analgoidea</taxon>
        <taxon>Pyroglyphidae</taxon>
        <taxon>Dermatophagoidinae</taxon>
        <taxon>Dermatophagoides</taxon>
    </lineage>
</organism>
<evidence type="ECO:0000256" key="2">
    <source>
        <dbReference type="ARBA" id="ARBA00022729"/>
    </source>
</evidence>
<name>A0A6P6Y6Y4_DERPT</name>
<dbReference type="SUPFAM" id="SSF57501">
    <property type="entry name" value="Cystine-knot cytokines"/>
    <property type="match status" value="1"/>
</dbReference>
<feature type="region of interest" description="Disordered" evidence="5">
    <location>
        <begin position="1"/>
        <end position="27"/>
    </location>
</feature>
<dbReference type="PANTHER" id="PTHR23199">
    <property type="entry name" value="NEUROTROPHIN 1-RELATED"/>
    <property type="match status" value="1"/>
</dbReference>
<feature type="compositionally biased region" description="Low complexity" evidence="5">
    <location>
        <begin position="9"/>
        <end position="21"/>
    </location>
</feature>
<keyword evidence="3" id="KW-1015">Disulfide bond</keyword>
<sequence>MYHRQFTISSLPLSTSSSSSSAENNDNKNSLTHVIYYTKQYSDNNDQNTFDLNDEDEHQFMHQTNIKEHIIDDGNGHQQRKLNKVKINTFIDDNKAMIRRMFGDYGHHHHLGQNDGHLTPMLPYDDDEFRDHYSSFHDQHSGHHRRSRRSIKPKLLSGNKIDSCESTVEIVTPYWASNSAGKIRAIVNTQHLQQAIQQEICQAVQTRRCNADCRCEQKYKWHRLLAYDPDDDCKGIFMDWFLFPSCCVCRCTRY</sequence>
<evidence type="ECO:0000256" key="1">
    <source>
        <dbReference type="ARBA" id="ARBA00011748"/>
    </source>
</evidence>
<accession>A0A6P6Y6Y4</accession>
<dbReference type="Gene3D" id="2.10.90.10">
    <property type="entry name" value="Cystine-knot cytokines"/>
    <property type="match status" value="1"/>
</dbReference>
<dbReference type="GO" id="GO:0045087">
    <property type="term" value="P:innate immune response"/>
    <property type="evidence" value="ECO:0007669"/>
    <property type="project" value="TreeGrafter"/>
</dbReference>
<gene>
    <name evidence="8" type="primary">LOC113794364</name>
</gene>
<evidence type="ECO:0000313" key="7">
    <source>
        <dbReference type="Proteomes" id="UP000515146"/>
    </source>
</evidence>
<protein>
    <submittedName>
        <fullName evidence="8">Protein spaetzle 3-like</fullName>
    </submittedName>
</protein>
<dbReference type="GO" id="GO:0021556">
    <property type="term" value="P:central nervous system formation"/>
    <property type="evidence" value="ECO:0007669"/>
    <property type="project" value="TreeGrafter"/>
</dbReference>
<evidence type="ECO:0000256" key="3">
    <source>
        <dbReference type="ARBA" id="ARBA00023157"/>
    </source>
</evidence>
<dbReference type="GO" id="GO:0005615">
    <property type="term" value="C:extracellular space"/>
    <property type="evidence" value="ECO:0007669"/>
    <property type="project" value="UniProtKB-ARBA"/>
</dbReference>
<dbReference type="OMA" id="CRCEQKY"/>